<dbReference type="AlphaFoldDB" id="A0A139L479"/>
<proteinExistence type="predicted"/>
<protein>
    <submittedName>
        <fullName evidence="3">Conjugation system ATPase, TraG family</fullName>
    </submittedName>
</protein>
<name>A0A139L479_9BACE</name>
<feature type="domain" description="TraG N-terminal Bacteroidetes" evidence="2">
    <location>
        <begin position="114"/>
        <end position="165"/>
    </location>
</feature>
<evidence type="ECO:0000313" key="4">
    <source>
        <dbReference type="Proteomes" id="UP000070319"/>
    </source>
</evidence>
<feature type="region of interest" description="Disordered" evidence="1">
    <location>
        <begin position="1"/>
        <end position="21"/>
    </location>
</feature>
<sequence length="489" mass="56342">MYGRIPHQQGYRSSGRVQGTQGTVPVHLRGWTAGPLCPVRHPLHGRHRPVDMYRLRRGIVRHPRMADLRAERPVRRTRAYEAGGGKEPPPVPEQPATDHPTIQQTKKERMTMRNTSKITTLENKFPLWAVEHGCIISKDADITVSFEVELPELYTVTSAEYETIHGCWCKAVRVLPDFSVVHKQDWFVRETYKPELQKEGMSFLSRSFERHFNERPYLKHTCYLYLTKTTKERSRRQSNFSTLCRGNIIPKELDRETTEKFMEATEQFARIMNDSGFIRLHRLSTDEITGTDGKAGVIERYFSLMPEGNATLQDIGLSAREMRIGDNYLCLHTLSDVEDLPGKVATDTRYERLSTDRSDCRLSFASPVGLLLPCNHIYNQYVMIDNSEENLQRFEKDARNMQSLSRYSRSNSINREWIDQYLNEAHSYGLTSVRAHFNVMAWSDDAEELKRIKNDVGSQLASMGCMPRHNTIDCPTLYWAAIPGNAADF</sequence>
<dbReference type="InterPro" id="IPR024451">
    <property type="entry name" value="TraG_N_Bacteroidetes"/>
</dbReference>
<dbReference type="PATRIC" id="fig|329854.7.peg.3259"/>
<gene>
    <name evidence="3" type="ORF">HMPREF2531_03190</name>
</gene>
<dbReference type="InterPro" id="IPR022509">
    <property type="entry name" value="Conjugation_ATPase_TraG"/>
</dbReference>
<dbReference type="PANTHER" id="PTHR38467:SF1">
    <property type="entry name" value="CONJUGATIVE TRANSFER: ASSEMBLY"/>
    <property type="match status" value="1"/>
</dbReference>
<feature type="non-terminal residue" evidence="3">
    <location>
        <position position="489"/>
    </location>
</feature>
<dbReference type="PANTHER" id="PTHR38467">
    <property type="match status" value="1"/>
</dbReference>
<dbReference type="InterPro" id="IPR053155">
    <property type="entry name" value="F-pilin_assembly_TraC"/>
</dbReference>
<comment type="caution">
    <text evidence="3">The sequence shown here is derived from an EMBL/GenBank/DDBJ whole genome shotgun (WGS) entry which is preliminary data.</text>
</comment>
<dbReference type="Proteomes" id="UP000070319">
    <property type="component" value="Unassembled WGS sequence"/>
</dbReference>
<organism evidence="3">
    <name type="scientific">Bacteroides intestinalis</name>
    <dbReference type="NCBI Taxonomy" id="329854"/>
    <lineage>
        <taxon>Bacteria</taxon>
        <taxon>Pseudomonadati</taxon>
        <taxon>Bacteroidota</taxon>
        <taxon>Bacteroidia</taxon>
        <taxon>Bacteroidales</taxon>
        <taxon>Bacteroidaceae</taxon>
        <taxon>Bacteroides</taxon>
    </lineage>
</organism>
<feature type="compositionally biased region" description="Polar residues" evidence="1">
    <location>
        <begin position="10"/>
        <end position="21"/>
    </location>
</feature>
<dbReference type="Pfam" id="PF12991">
    <property type="entry name" value="DUF3875"/>
    <property type="match status" value="1"/>
</dbReference>
<evidence type="ECO:0000259" key="2">
    <source>
        <dbReference type="Pfam" id="PF12991"/>
    </source>
</evidence>
<feature type="region of interest" description="Disordered" evidence="1">
    <location>
        <begin position="79"/>
        <end position="106"/>
    </location>
</feature>
<evidence type="ECO:0000256" key="1">
    <source>
        <dbReference type="SAM" id="MobiDB-lite"/>
    </source>
</evidence>
<reference evidence="3 4" key="1">
    <citation type="submission" date="2016-02" db="EMBL/GenBank/DDBJ databases">
        <authorList>
            <person name="Wen L."/>
            <person name="He K."/>
            <person name="Yang H."/>
        </authorList>
    </citation>
    <scope>NUCLEOTIDE SEQUENCE [LARGE SCALE GENOMIC DNA]</scope>
    <source>
        <strain evidence="3 4">KLE1704</strain>
    </source>
</reference>
<dbReference type="EMBL" id="LTDF01000126">
    <property type="protein sequence ID" value="KXT46239.1"/>
    <property type="molecule type" value="Genomic_DNA"/>
</dbReference>
<dbReference type="NCBIfam" id="TIGR03783">
    <property type="entry name" value="Bac_Flav_CT_G"/>
    <property type="match status" value="1"/>
</dbReference>
<accession>A0A139L479</accession>
<evidence type="ECO:0000313" key="3">
    <source>
        <dbReference type="EMBL" id="KXT46239.1"/>
    </source>
</evidence>